<sequence length="29" mass="3121">ALDLKIEFSGGSLVFVNPENSIGFEPRLA</sequence>
<dbReference type="AlphaFoldDB" id="A0A382GWV0"/>
<dbReference type="EMBL" id="UINC01057791">
    <property type="protein sequence ID" value="SVB79342.1"/>
    <property type="molecule type" value="Genomic_DNA"/>
</dbReference>
<evidence type="ECO:0000313" key="1">
    <source>
        <dbReference type="EMBL" id="SVB79342.1"/>
    </source>
</evidence>
<name>A0A382GWV0_9ZZZZ</name>
<proteinExistence type="predicted"/>
<accession>A0A382GWV0</accession>
<organism evidence="1">
    <name type="scientific">marine metagenome</name>
    <dbReference type="NCBI Taxonomy" id="408172"/>
    <lineage>
        <taxon>unclassified sequences</taxon>
        <taxon>metagenomes</taxon>
        <taxon>ecological metagenomes</taxon>
    </lineage>
</organism>
<feature type="non-terminal residue" evidence="1">
    <location>
        <position position="1"/>
    </location>
</feature>
<protein>
    <submittedName>
        <fullName evidence="1">Uncharacterized protein</fullName>
    </submittedName>
</protein>
<gene>
    <name evidence="1" type="ORF">METZ01_LOCUS232196</name>
</gene>
<reference evidence="1" key="1">
    <citation type="submission" date="2018-05" db="EMBL/GenBank/DDBJ databases">
        <authorList>
            <person name="Lanie J.A."/>
            <person name="Ng W.-L."/>
            <person name="Kazmierczak K.M."/>
            <person name="Andrzejewski T.M."/>
            <person name="Davidsen T.M."/>
            <person name="Wayne K.J."/>
            <person name="Tettelin H."/>
            <person name="Glass J.I."/>
            <person name="Rusch D."/>
            <person name="Podicherti R."/>
            <person name="Tsui H.-C.T."/>
            <person name="Winkler M.E."/>
        </authorList>
    </citation>
    <scope>NUCLEOTIDE SEQUENCE</scope>
</reference>